<dbReference type="GO" id="GO:0070987">
    <property type="term" value="P:error-free translesion synthesis"/>
    <property type="evidence" value="ECO:0007669"/>
    <property type="project" value="UniProtKB-ARBA"/>
</dbReference>
<feature type="compositionally biased region" description="Basic and acidic residues" evidence="16">
    <location>
        <begin position="27"/>
        <end position="44"/>
    </location>
</feature>
<dbReference type="InterPro" id="IPR036420">
    <property type="entry name" value="BRCT_dom_sf"/>
</dbReference>
<evidence type="ECO:0000256" key="7">
    <source>
        <dbReference type="ARBA" id="ARBA00022695"/>
    </source>
</evidence>
<feature type="region of interest" description="Disordered" evidence="16">
    <location>
        <begin position="1057"/>
        <end position="1107"/>
    </location>
</feature>
<dbReference type="Pfam" id="PF11799">
    <property type="entry name" value="IMS_C"/>
    <property type="match status" value="1"/>
</dbReference>
<dbReference type="InterPro" id="IPR031991">
    <property type="entry name" value="Rev1_C"/>
</dbReference>
<feature type="domain" description="BRCT" evidence="18">
    <location>
        <begin position="401"/>
        <end position="489"/>
    </location>
</feature>
<dbReference type="InterPro" id="IPR043502">
    <property type="entry name" value="DNA/RNA_pol_sf"/>
</dbReference>
<evidence type="ECO:0000256" key="9">
    <source>
        <dbReference type="ARBA" id="ARBA00022763"/>
    </source>
</evidence>
<keyword evidence="10" id="KW-0460">Magnesium</keyword>
<dbReference type="InterPro" id="IPR053848">
    <property type="entry name" value="IMS_HHH_1"/>
</dbReference>
<keyword evidence="17" id="KW-0812">Transmembrane</keyword>
<keyword evidence="12" id="KW-0234">DNA repair</keyword>
<dbReference type="Proteomes" id="UP001219525">
    <property type="component" value="Unassembled WGS sequence"/>
</dbReference>
<comment type="similarity">
    <text evidence="3">Belongs to the DNA polymerase type-Y family.</text>
</comment>
<evidence type="ECO:0000256" key="11">
    <source>
        <dbReference type="ARBA" id="ARBA00023125"/>
    </source>
</evidence>
<comment type="subcellular location">
    <subcellularLocation>
        <location evidence="2">Nucleus</location>
    </subcellularLocation>
</comment>
<dbReference type="SMART" id="SM00292">
    <property type="entry name" value="BRCT"/>
    <property type="match status" value="1"/>
</dbReference>
<feature type="region of interest" description="Disordered" evidence="16">
    <location>
        <begin position="336"/>
        <end position="368"/>
    </location>
</feature>
<feature type="compositionally biased region" description="Pro residues" evidence="16">
    <location>
        <begin position="1186"/>
        <end position="1200"/>
    </location>
</feature>
<dbReference type="GO" id="GO:0017125">
    <property type="term" value="F:deoxycytidyl transferase activity"/>
    <property type="evidence" value="ECO:0007669"/>
    <property type="project" value="TreeGrafter"/>
</dbReference>
<feature type="domain" description="UmuC" evidence="19">
    <location>
        <begin position="604"/>
        <end position="802"/>
    </location>
</feature>
<keyword evidence="6" id="KW-0808">Transferase</keyword>
<sequence length="1334" mass="147135">MDSSSSTASSSTTAPDSRPQAGPLPRKIGEIGGEARLREAEEGRSSSPIAPLPDRHPEERSPTEAAVAVAADSTVPSETTASSTPLTTHGMNSTDSLSKKKRILSFFKPKHVPSYYGLRLTTLLACVSQCLAVAATIVGWYFTASRVGRSDSTTDNQPPSTGNDSTSNNTSSAIFIHVVFGVVTLVQLLFLERRIFRLRAQRYSYVHPGQILPSARLRAMGDPSLAFSPWNRPPLPTYAAALAQSGVGTGDVEDHLIAAPPPPAYGNTRGSTFLLSGFLRNSLRAERPASVHSTSSQRHMSQRSERPLSYNNSSDYFEEEDPAFLHALDAAVLPGDVSESESDEPEPPPPGQPSLKRPHAASPEPVDEAIYGPSRFGDFGEYMQRKRAKIQIQNSEIVSTAKTQIFKGVAVYVNGWTAPSVQELKTLLIENGGIFEPYLDRKSLVTHIVTCNLTEAKIRLFKNMKVVRPEWLTESVKAGSLLHWRDFMYVKGTGPADTQGVAPRAIQIPSYATDTSNPHAQRAMADPSWRSAHTSAAPGFIKGFYENSRLHFLSTMKLELQQLVREAQARAEVNVEQQKEDATLKVAPVSPWKGKGRSGEERVIMHCDFDCFFVSVGLLTRPELRGKPVVVCHSQGTQGGSSSTSEVACASYEARTHGIKNGMSLQQARKLCPTVLTMPYEFERYKDVSLKFYTVLMSHADDLEAVSIDEALIDVTVAVNHLRSAAASAGSPHDPAKDFAERIRAEVKQATECEISIGVSHNILLARLATRRAKPAGSLHLVPSDVPDFIATLQITDLWGFAGSHRDKALEKLGSTALKDLANKSRASLSDALGKKTGEKLYSAIRGIDDTELRSDKQRKSVSAEVNYGIRFESNNAAETFIFQLATEIEARLNAIKMLGRSVTLKIMKRDPSAAVEPPKFMGHGACEVFNKQTPLAGPGGRATSDAKVIGEHAWRILRSFNFDPKELRGIGIHIQKLEPLTGAANTEANQKTLPFKLSETYVRSAGPPPDIVRSPPLGAPSLAAGPSTDISLPKIEEVDQEVFRALPLAVRQELEDGWRRRSESPFPGKAPAREYSRARSAAPDGGFPRQGSVQPAHMQRAGSRTAPRKGIYLIDKKSLNSNRIANAFLRPSDADLHDLGIDPDYFAGLDRNSKRETLSRMRIIKERGSLPKVSDKRLILKPRKYSPPPDLFRQPPPYAKYPERPTLRQRGSQGTKPVFTETDDVQNLLEWWINTHKEFPPREGDVDFLAKFLEKSVDSERFTDTGVERAVAILKWWLVLLRRYWGDYEHFESRTDDADDAMVAEAWWKAFRDVKERMDVVARKKFGGRLSLR</sequence>
<dbReference type="GO" id="GO:0003887">
    <property type="term" value="F:DNA-directed DNA polymerase activity"/>
    <property type="evidence" value="ECO:0007669"/>
    <property type="project" value="InterPro"/>
</dbReference>
<dbReference type="GO" id="GO:0042276">
    <property type="term" value="P:error-prone translesion synthesis"/>
    <property type="evidence" value="ECO:0007669"/>
    <property type="project" value="TreeGrafter"/>
</dbReference>
<dbReference type="Pfam" id="PF21999">
    <property type="entry name" value="IMS_HHH_1"/>
    <property type="match status" value="1"/>
</dbReference>
<evidence type="ECO:0000256" key="1">
    <source>
        <dbReference type="ARBA" id="ARBA00001946"/>
    </source>
</evidence>
<feature type="region of interest" description="Disordered" evidence="16">
    <location>
        <begin position="1186"/>
        <end position="1219"/>
    </location>
</feature>
<dbReference type="InterPro" id="IPR001126">
    <property type="entry name" value="UmuC"/>
</dbReference>
<evidence type="ECO:0000259" key="18">
    <source>
        <dbReference type="PROSITE" id="PS50172"/>
    </source>
</evidence>
<comment type="cofactor">
    <cofactor evidence="1">
        <name>Mg(2+)</name>
        <dbReference type="ChEBI" id="CHEBI:18420"/>
    </cofactor>
</comment>
<dbReference type="PROSITE" id="PS50172">
    <property type="entry name" value="BRCT"/>
    <property type="match status" value="1"/>
</dbReference>
<name>A0AAD6YRR8_9AGAR</name>
<keyword evidence="5" id="KW-0237">DNA synthesis</keyword>
<evidence type="ECO:0000256" key="4">
    <source>
        <dbReference type="ARBA" id="ARBA00020399"/>
    </source>
</evidence>
<evidence type="ECO:0000256" key="10">
    <source>
        <dbReference type="ARBA" id="ARBA00022842"/>
    </source>
</evidence>
<feature type="compositionally biased region" description="Polar residues" evidence="16">
    <location>
        <begin position="74"/>
        <end position="94"/>
    </location>
</feature>
<evidence type="ECO:0000256" key="2">
    <source>
        <dbReference type="ARBA" id="ARBA00004123"/>
    </source>
</evidence>
<evidence type="ECO:0000256" key="6">
    <source>
        <dbReference type="ARBA" id="ARBA00022679"/>
    </source>
</evidence>
<dbReference type="InterPro" id="IPR043128">
    <property type="entry name" value="Rev_trsase/Diguanyl_cyclase"/>
</dbReference>
<feature type="compositionally biased region" description="Low complexity" evidence="16">
    <location>
        <begin position="1"/>
        <end position="14"/>
    </location>
</feature>
<organism evidence="20 21">
    <name type="scientific">Mycena pura</name>
    <dbReference type="NCBI Taxonomy" id="153505"/>
    <lineage>
        <taxon>Eukaryota</taxon>
        <taxon>Fungi</taxon>
        <taxon>Dikarya</taxon>
        <taxon>Basidiomycota</taxon>
        <taxon>Agaricomycotina</taxon>
        <taxon>Agaricomycetes</taxon>
        <taxon>Agaricomycetidae</taxon>
        <taxon>Agaricales</taxon>
        <taxon>Marasmiineae</taxon>
        <taxon>Mycenaceae</taxon>
        <taxon>Mycena</taxon>
    </lineage>
</organism>
<dbReference type="InterPro" id="IPR001357">
    <property type="entry name" value="BRCT_dom"/>
</dbReference>
<dbReference type="GO" id="GO:0003684">
    <property type="term" value="F:damaged DNA binding"/>
    <property type="evidence" value="ECO:0007669"/>
    <property type="project" value="InterPro"/>
</dbReference>
<dbReference type="PANTHER" id="PTHR45990">
    <property type="entry name" value="DNA REPAIR PROTEIN REV1"/>
    <property type="match status" value="1"/>
</dbReference>
<evidence type="ECO:0000256" key="16">
    <source>
        <dbReference type="SAM" id="MobiDB-lite"/>
    </source>
</evidence>
<evidence type="ECO:0000256" key="3">
    <source>
        <dbReference type="ARBA" id="ARBA00010945"/>
    </source>
</evidence>
<dbReference type="FunFam" id="3.40.50.10190:FF:000011">
    <property type="entry name" value="DNA repair protein REV1"/>
    <property type="match status" value="1"/>
</dbReference>
<dbReference type="Gene3D" id="3.40.50.10190">
    <property type="entry name" value="BRCT domain"/>
    <property type="match status" value="1"/>
</dbReference>
<keyword evidence="8" id="KW-0479">Metal-binding</keyword>
<evidence type="ECO:0000256" key="12">
    <source>
        <dbReference type="ARBA" id="ARBA00023204"/>
    </source>
</evidence>
<dbReference type="CDD" id="cd01701">
    <property type="entry name" value="PolY_Rev1"/>
    <property type="match status" value="1"/>
</dbReference>
<keyword evidence="17" id="KW-1133">Transmembrane helix</keyword>
<dbReference type="Pfam" id="PF16589">
    <property type="entry name" value="BRCT_2"/>
    <property type="match status" value="1"/>
</dbReference>
<feature type="compositionally biased region" description="Basic and acidic residues" evidence="16">
    <location>
        <begin position="53"/>
        <end position="62"/>
    </location>
</feature>
<dbReference type="Gene3D" id="1.20.58.1280">
    <property type="entry name" value="DNA repair protein Rev1, C-terminal domain"/>
    <property type="match status" value="1"/>
</dbReference>
<evidence type="ECO:0000256" key="14">
    <source>
        <dbReference type="ARBA" id="ARBA00058985"/>
    </source>
</evidence>
<evidence type="ECO:0000256" key="17">
    <source>
        <dbReference type="SAM" id="Phobius"/>
    </source>
</evidence>
<dbReference type="GO" id="GO:0005634">
    <property type="term" value="C:nucleus"/>
    <property type="evidence" value="ECO:0007669"/>
    <property type="project" value="UniProtKB-SubCell"/>
</dbReference>
<feature type="transmembrane region" description="Helical" evidence="17">
    <location>
        <begin position="120"/>
        <end position="142"/>
    </location>
</feature>
<feature type="region of interest" description="Disordered" evidence="16">
    <location>
        <begin position="1"/>
        <end position="94"/>
    </location>
</feature>
<evidence type="ECO:0000256" key="5">
    <source>
        <dbReference type="ARBA" id="ARBA00022634"/>
    </source>
</evidence>
<evidence type="ECO:0000313" key="20">
    <source>
        <dbReference type="EMBL" id="KAJ7227303.1"/>
    </source>
</evidence>
<evidence type="ECO:0000256" key="13">
    <source>
        <dbReference type="ARBA" id="ARBA00023242"/>
    </source>
</evidence>
<reference evidence="20" key="1">
    <citation type="submission" date="2023-03" db="EMBL/GenBank/DDBJ databases">
        <title>Massive genome expansion in bonnet fungi (Mycena s.s.) driven by repeated elements and novel gene families across ecological guilds.</title>
        <authorList>
            <consortium name="Lawrence Berkeley National Laboratory"/>
            <person name="Harder C.B."/>
            <person name="Miyauchi S."/>
            <person name="Viragh M."/>
            <person name="Kuo A."/>
            <person name="Thoen E."/>
            <person name="Andreopoulos B."/>
            <person name="Lu D."/>
            <person name="Skrede I."/>
            <person name="Drula E."/>
            <person name="Henrissat B."/>
            <person name="Morin E."/>
            <person name="Kohler A."/>
            <person name="Barry K."/>
            <person name="LaButti K."/>
            <person name="Morin E."/>
            <person name="Salamov A."/>
            <person name="Lipzen A."/>
            <person name="Mereny Z."/>
            <person name="Hegedus B."/>
            <person name="Baldrian P."/>
            <person name="Stursova M."/>
            <person name="Weitz H."/>
            <person name="Taylor A."/>
            <person name="Grigoriev I.V."/>
            <person name="Nagy L.G."/>
            <person name="Martin F."/>
            <person name="Kauserud H."/>
        </authorList>
    </citation>
    <scope>NUCLEOTIDE SEQUENCE</scope>
    <source>
        <strain evidence="20">9144</strain>
    </source>
</reference>
<keyword evidence="11" id="KW-0238">DNA-binding</keyword>
<keyword evidence="7" id="KW-0548">Nucleotidyltransferase</keyword>
<comment type="caution">
    <text evidence="20">The sequence shown here is derived from an EMBL/GenBank/DDBJ whole genome shotgun (WGS) entry which is preliminary data.</text>
</comment>
<dbReference type="SUPFAM" id="SSF100879">
    <property type="entry name" value="Lesion bypass DNA polymerase (Y-family), little finger domain"/>
    <property type="match status" value="1"/>
</dbReference>
<dbReference type="InterPro" id="IPR017961">
    <property type="entry name" value="DNA_pol_Y-fam_little_finger"/>
</dbReference>
<dbReference type="Gene3D" id="3.40.1170.60">
    <property type="match status" value="1"/>
</dbReference>
<evidence type="ECO:0000259" key="19">
    <source>
        <dbReference type="PROSITE" id="PS50173"/>
    </source>
</evidence>
<dbReference type="Gene3D" id="3.30.70.270">
    <property type="match status" value="1"/>
</dbReference>
<dbReference type="SUPFAM" id="SSF52113">
    <property type="entry name" value="BRCT domain"/>
    <property type="match status" value="1"/>
</dbReference>
<dbReference type="Pfam" id="PF00817">
    <property type="entry name" value="IMS"/>
    <property type="match status" value="1"/>
</dbReference>
<keyword evidence="21" id="KW-1185">Reference proteome</keyword>
<dbReference type="Gene3D" id="6.10.250.1630">
    <property type="match status" value="1"/>
</dbReference>
<dbReference type="GO" id="GO:0006281">
    <property type="term" value="P:DNA repair"/>
    <property type="evidence" value="ECO:0007669"/>
    <property type="project" value="UniProtKB-KW"/>
</dbReference>
<dbReference type="PANTHER" id="PTHR45990:SF1">
    <property type="entry name" value="DNA REPAIR PROTEIN REV1"/>
    <property type="match status" value="1"/>
</dbReference>
<dbReference type="Pfam" id="PF16727">
    <property type="entry name" value="REV1_C"/>
    <property type="match status" value="1"/>
</dbReference>
<feature type="transmembrane region" description="Helical" evidence="17">
    <location>
        <begin position="173"/>
        <end position="191"/>
    </location>
</feature>
<dbReference type="Gene3D" id="3.30.1490.100">
    <property type="entry name" value="DNA polymerase, Y-family, little finger domain"/>
    <property type="match status" value="1"/>
</dbReference>
<accession>A0AAD6YRR8</accession>
<comment type="function">
    <text evidence="14">Deoxycytidyl transferase involved in DNA repair. Transfers a dCMP residue from dCTP to the 3'-end of a DNA primer in a template-dependent reaction. May assist in the first step in the bypass of abasic lesions by the insertion of a nucleotide opposite the lesion. Required for normal induction of mutations by physical and chemical agents. Involved in mitochondrial DNA mutagenesis.</text>
</comment>
<evidence type="ECO:0000256" key="15">
    <source>
        <dbReference type="ARBA" id="ARBA00081902"/>
    </source>
</evidence>
<proteinExistence type="inferred from homology"/>
<keyword evidence="9" id="KW-0227">DNA damage</keyword>
<protein>
    <recommendedName>
        <fullName evidence="4">DNA repair protein REV1</fullName>
    </recommendedName>
    <alternativeName>
        <fullName evidence="15">Reversionless protein 1</fullName>
    </alternativeName>
</protein>
<dbReference type="Gene3D" id="1.10.150.20">
    <property type="entry name" value="5' to 3' exonuclease, C-terminal subdomain"/>
    <property type="match status" value="1"/>
</dbReference>
<evidence type="ECO:0000313" key="21">
    <source>
        <dbReference type="Proteomes" id="UP001219525"/>
    </source>
</evidence>
<keyword evidence="17" id="KW-0472">Membrane</keyword>
<dbReference type="Gene3D" id="6.10.250.1490">
    <property type="match status" value="1"/>
</dbReference>
<gene>
    <name evidence="20" type="ORF">GGX14DRAFT_629326</name>
</gene>
<dbReference type="FunFam" id="3.30.1490.100:FF:000001">
    <property type="entry name" value="DNA repair protein REV1"/>
    <property type="match status" value="1"/>
</dbReference>
<keyword evidence="13" id="KW-0539">Nucleus</keyword>
<feature type="region of interest" description="Disordered" evidence="16">
    <location>
        <begin position="286"/>
        <end position="315"/>
    </location>
</feature>
<dbReference type="EMBL" id="JARJCW010000003">
    <property type="protein sequence ID" value="KAJ7227303.1"/>
    <property type="molecule type" value="Genomic_DNA"/>
</dbReference>
<dbReference type="CDD" id="cd17719">
    <property type="entry name" value="BRCT_Rev1"/>
    <property type="match status" value="1"/>
</dbReference>
<evidence type="ECO:0000256" key="8">
    <source>
        <dbReference type="ARBA" id="ARBA00022723"/>
    </source>
</evidence>
<dbReference type="GO" id="GO:0046872">
    <property type="term" value="F:metal ion binding"/>
    <property type="evidence" value="ECO:0007669"/>
    <property type="project" value="UniProtKB-KW"/>
</dbReference>
<dbReference type="InterPro" id="IPR038401">
    <property type="entry name" value="Rev1_C_sf"/>
</dbReference>
<dbReference type="InterPro" id="IPR036775">
    <property type="entry name" value="DNA_pol_Y-fam_lit_finger_sf"/>
</dbReference>
<dbReference type="PROSITE" id="PS50173">
    <property type="entry name" value="UMUC"/>
    <property type="match status" value="1"/>
</dbReference>
<dbReference type="SUPFAM" id="SSF56672">
    <property type="entry name" value="DNA/RNA polymerases"/>
    <property type="match status" value="1"/>
</dbReference>